<dbReference type="EMBL" id="QNRF01000004">
    <property type="protein sequence ID" value="RBO83444.1"/>
    <property type="molecule type" value="Genomic_DNA"/>
</dbReference>
<proteinExistence type="predicted"/>
<gene>
    <name evidence="1" type="ORF">DFP76_104263</name>
</gene>
<name>A0A366D1Y2_9GAMM</name>
<reference evidence="1 2" key="1">
    <citation type="submission" date="2018-06" db="EMBL/GenBank/DDBJ databases">
        <title>Genomic Encyclopedia of Type Strains, Phase III (KMG-III): the genomes of soil and plant-associated and newly described type strains.</title>
        <authorList>
            <person name="Whitman W."/>
        </authorList>
    </citation>
    <scope>NUCLEOTIDE SEQUENCE [LARGE SCALE GENOMIC DNA]</scope>
    <source>
        <strain evidence="1 2">CECT 7732</strain>
    </source>
</reference>
<dbReference type="RefSeq" id="WP_113874395.1">
    <property type="nucleotide sequence ID" value="NZ_QNRF01000004.1"/>
</dbReference>
<dbReference type="InterPro" id="IPR057869">
    <property type="entry name" value="HP1_YO34"/>
</dbReference>
<dbReference type="Pfam" id="PF25759">
    <property type="entry name" value="HP1_ORF34"/>
    <property type="match status" value="1"/>
</dbReference>
<evidence type="ECO:0000313" key="2">
    <source>
        <dbReference type="Proteomes" id="UP000252086"/>
    </source>
</evidence>
<sequence length="185" mass="20456">MIILSLNGTQIKGYGIKVDCEFSLPESDLSGKSSSTATAEEGEKACRLRVSLNIKYSDADDLKTIKLLSMDKDNDTGTRKIYNIDNQTAKAFAIRQVKFSDKLTARELDDAQAWLVSFVLIEHQSISEKVESLKIKENEPKAVPADEKVISEEASATTSQPTWIENVFAYLDEQLAGEDSATDEV</sequence>
<dbReference type="AlphaFoldDB" id="A0A366D1Y2"/>
<dbReference type="Proteomes" id="UP000252086">
    <property type="component" value="Unassembled WGS sequence"/>
</dbReference>
<accession>A0A366D1Y2</accession>
<comment type="caution">
    <text evidence="1">The sequence shown here is derived from an EMBL/GenBank/DDBJ whole genome shotgun (WGS) entry which is preliminary data.</text>
</comment>
<keyword evidence="2" id="KW-1185">Reference proteome</keyword>
<organism evidence="1 2">
    <name type="scientific">Marinomonas aquiplantarum</name>
    <dbReference type="NCBI Taxonomy" id="491951"/>
    <lineage>
        <taxon>Bacteria</taxon>
        <taxon>Pseudomonadati</taxon>
        <taxon>Pseudomonadota</taxon>
        <taxon>Gammaproteobacteria</taxon>
        <taxon>Oceanospirillales</taxon>
        <taxon>Oceanospirillaceae</taxon>
        <taxon>Marinomonas</taxon>
    </lineage>
</organism>
<protein>
    <submittedName>
        <fullName evidence="1">Uncharacterized protein</fullName>
    </submittedName>
</protein>
<dbReference type="OrthoDB" id="7015140at2"/>
<evidence type="ECO:0000313" key="1">
    <source>
        <dbReference type="EMBL" id="RBO83444.1"/>
    </source>
</evidence>